<accession>A0ABD0L505</accession>
<proteinExistence type="predicted"/>
<evidence type="ECO:0000313" key="1">
    <source>
        <dbReference type="EMBL" id="KAK7494386.1"/>
    </source>
</evidence>
<sequence length="126" mass="14145">MVVHLVRACGFLNFDLSPEHYISTMLVVSMLSSFHSGFFSQSLGVQKPHLWFTIPANQRTWRLTYAHPQRSKSARFVPWKSVPDAEGERLATCVSGLGAQSCQKTLPVSESALRRCPCFTCNWIAV</sequence>
<evidence type="ECO:0000313" key="2">
    <source>
        <dbReference type="Proteomes" id="UP001519460"/>
    </source>
</evidence>
<protein>
    <submittedName>
        <fullName evidence="1">Uncharacterized protein</fullName>
    </submittedName>
</protein>
<dbReference type="Proteomes" id="UP001519460">
    <property type="component" value="Unassembled WGS sequence"/>
</dbReference>
<name>A0ABD0L505_9CAEN</name>
<dbReference type="AlphaFoldDB" id="A0ABD0L505"/>
<gene>
    <name evidence="1" type="ORF">BaRGS_00014278</name>
</gene>
<organism evidence="1 2">
    <name type="scientific">Batillaria attramentaria</name>
    <dbReference type="NCBI Taxonomy" id="370345"/>
    <lineage>
        <taxon>Eukaryota</taxon>
        <taxon>Metazoa</taxon>
        <taxon>Spiralia</taxon>
        <taxon>Lophotrochozoa</taxon>
        <taxon>Mollusca</taxon>
        <taxon>Gastropoda</taxon>
        <taxon>Caenogastropoda</taxon>
        <taxon>Sorbeoconcha</taxon>
        <taxon>Cerithioidea</taxon>
        <taxon>Batillariidae</taxon>
        <taxon>Batillaria</taxon>
    </lineage>
</organism>
<reference evidence="1 2" key="1">
    <citation type="journal article" date="2023" name="Sci. Data">
        <title>Genome assembly of the Korean intertidal mud-creeper Batillaria attramentaria.</title>
        <authorList>
            <person name="Patra A.K."/>
            <person name="Ho P.T."/>
            <person name="Jun S."/>
            <person name="Lee S.J."/>
            <person name="Kim Y."/>
            <person name="Won Y.J."/>
        </authorList>
    </citation>
    <scope>NUCLEOTIDE SEQUENCE [LARGE SCALE GENOMIC DNA]</scope>
    <source>
        <strain evidence="1">Wonlab-2016</strain>
    </source>
</reference>
<dbReference type="EMBL" id="JACVVK020000083">
    <property type="protein sequence ID" value="KAK7494386.1"/>
    <property type="molecule type" value="Genomic_DNA"/>
</dbReference>
<comment type="caution">
    <text evidence="1">The sequence shown here is derived from an EMBL/GenBank/DDBJ whole genome shotgun (WGS) entry which is preliminary data.</text>
</comment>
<keyword evidence="2" id="KW-1185">Reference proteome</keyword>